<sequence>MGMPGGFGPGPGGFVPPPPPPMNMPHPPPPHGMGPPEMPGGAPFIDLTGQNHQGGYDAPESDGYYTSDDDE</sequence>
<comment type="caution">
    <text evidence="2">The sequence shown here is derived from an EMBL/GenBank/DDBJ whole genome shotgun (WGS) entry which is preliminary data.</text>
</comment>
<name>A0A3M2QN02_9HYPO</name>
<keyword evidence="3" id="KW-1185">Reference proteome</keyword>
<protein>
    <submittedName>
        <fullName evidence="2">Uncharacterized protein</fullName>
    </submittedName>
</protein>
<feature type="region of interest" description="Disordered" evidence="1">
    <location>
        <begin position="1"/>
        <end position="71"/>
    </location>
</feature>
<feature type="compositionally biased region" description="Pro residues" evidence="1">
    <location>
        <begin position="14"/>
        <end position="38"/>
    </location>
</feature>
<evidence type="ECO:0000313" key="2">
    <source>
        <dbReference type="EMBL" id="RMI94420.1"/>
    </source>
</evidence>
<dbReference type="EMBL" id="NKUJ01001042">
    <property type="protein sequence ID" value="RMI94420.1"/>
    <property type="molecule type" value="Genomic_DNA"/>
</dbReference>
<gene>
    <name evidence="2" type="ORF">CDV36_016471</name>
</gene>
<accession>A0A3M2QN02</accession>
<dbReference type="AlphaFoldDB" id="A0A3M2QN02"/>
<organism evidence="2 3">
    <name type="scientific">Fusarium kuroshium</name>
    <dbReference type="NCBI Taxonomy" id="2010991"/>
    <lineage>
        <taxon>Eukaryota</taxon>
        <taxon>Fungi</taxon>
        <taxon>Dikarya</taxon>
        <taxon>Ascomycota</taxon>
        <taxon>Pezizomycotina</taxon>
        <taxon>Sordariomycetes</taxon>
        <taxon>Hypocreomycetidae</taxon>
        <taxon>Hypocreales</taxon>
        <taxon>Nectriaceae</taxon>
        <taxon>Fusarium</taxon>
        <taxon>Fusarium solani species complex</taxon>
    </lineage>
</organism>
<evidence type="ECO:0000256" key="1">
    <source>
        <dbReference type="SAM" id="MobiDB-lite"/>
    </source>
</evidence>
<dbReference type="Proteomes" id="UP000277212">
    <property type="component" value="Unassembled WGS sequence"/>
</dbReference>
<evidence type="ECO:0000313" key="3">
    <source>
        <dbReference type="Proteomes" id="UP000277212"/>
    </source>
</evidence>
<feature type="compositionally biased region" description="Gly residues" evidence="1">
    <location>
        <begin position="1"/>
        <end position="13"/>
    </location>
</feature>
<proteinExistence type="predicted"/>
<reference evidence="2 3" key="1">
    <citation type="submission" date="2017-06" db="EMBL/GenBank/DDBJ databases">
        <title>Comparative genomic analysis of Ambrosia Fusariam Clade fungi.</title>
        <authorList>
            <person name="Stajich J.E."/>
            <person name="Carrillo J."/>
            <person name="Kijimoto T."/>
            <person name="Eskalen A."/>
            <person name="O'Donnell K."/>
            <person name="Kasson M."/>
        </authorList>
    </citation>
    <scope>NUCLEOTIDE SEQUENCE [LARGE SCALE GENOMIC DNA]</scope>
    <source>
        <strain evidence="2">UCR3666</strain>
    </source>
</reference>